<dbReference type="Pfam" id="PF06965">
    <property type="entry name" value="Na_H_antiport_1"/>
    <property type="match status" value="1"/>
</dbReference>
<name>A0ABT6YDF7_9BACT</name>
<comment type="similarity">
    <text evidence="6">Belongs to the NhaA Na(+)/H(+) (TC 2.A.33) antiporter family.</text>
</comment>
<keyword evidence="8" id="KW-1185">Reference proteome</keyword>
<dbReference type="HAMAP" id="MF_01844">
    <property type="entry name" value="NhaA"/>
    <property type="match status" value="1"/>
</dbReference>
<keyword evidence="4 6" id="KW-1133">Transmembrane helix</keyword>
<keyword evidence="6" id="KW-0813">Transport</keyword>
<reference evidence="7 8" key="1">
    <citation type="submission" date="2023-05" db="EMBL/GenBank/DDBJ databases">
        <title>Novel species of genus Flectobacillus isolated from stream in China.</title>
        <authorList>
            <person name="Lu H."/>
        </authorList>
    </citation>
    <scope>NUCLEOTIDE SEQUENCE [LARGE SCALE GENOMIC DNA]</scope>
    <source>
        <strain evidence="7 8">KCTC 42575</strain>
    </source>
</reference>
<accession>A0ABT6YDF7</accession>
<dbReference type="PANTHER" id="PTHR30341:SF0">
    <property type="entry name" value="NA(+)_H(+) ANTIPORTER NHAA"/>
    <property type="match status" value="1"/>
</dbReference>
<dbReference type="InterPro" id="IPR023171">
    <property type="entry name" value="Na/H_antiporter_dom_sf"/>
</dbReference>
<comment type="function">
    <text evidence="6">Na(+)/H(+) antiporter that extrudes sodium in exchange for external protons.</text>
</comment>
<dbReference type="PANTHER" id="PTHR30341">
    <property type="entry name" value="SODIUM ION/PROTON ANTIPORTER NHAA-RELATED"/>
    <property type="match status" value="1"/>
</dbReference>
<gene>
    <name evidence="6" type="primary">nhaA</name>
    <name evidence="7" type="ORF">QM524_20185</name>
</gene>
<dbReference type="Proteomes" id="UP001236507">
    <property type="component" value="Unassembled WGS sequence"/>
</dbReference>
<keyword evidence="6" id="KW-0739">Sodium transport</keyword>
<protein>
    <recommendedName>
        <fullName evidence="6">Na(+)/H(+) antiporter NhaA</fullName>
    </recommendedName>
    <alternativeName>
        <fullName evidence="6">Sodium/proton antiporter NhaA</fullName>
    </alternativeName>
</protein>
<dbReference type="EMBL" id="JASHIF010000020">
    <property type="protein sequence ID" value="MDI9861550.1"/>
    <property type="molecule type" value="Genomic_DNA"/>
</dbReference>
<comment type="caution">
    <text evidence="7">The sequence shown here is derived from an EMBL/GenBank/DDBJ whole genome shotgun (WGS) entry which is preliminary data.</text>
</comment>
<comment type="subcellular location">
    <subcellularLocation>
        <location evidence="1">Cell inner membrane</location>
        <topology evidence="1">Multi-pass membrane protein</topology>
    </subcellularLocation>
    <subcellularLocation>
        <location evidence="6">Cell membrane</location>
        <topology evidence="6">Multi-pass membrane protein</topology>
    </subcellularLocation>
</comment>
<keyword evidence="6" id="KW-0050">Antiport</keyword>
<evidence type="ECO:0000313" key="8">
    <source>
        <dbReference type="Proteomes" id="UP001236507"/>
    </source>
</evidence>
<dbReference type="InterPro" id="IPR004670">
    <property type="entry name" value="NhaA"/>
</dbReference>
<keyword evidence="6" id="KW-0406">Ion transport</keyword>
<evidence type="ECO:0000256" key="6">
    <source>
        <dbReference type="HAMAP-Rule" id="MF_01844"/>
    </source>
</evidence>
<feature type="transmembrane region" description="Helical" evidence="6">
    <location>
        <begin position="363"/>
        <end position="384"/>
    </location>
</feature>
<comment type="catalytic activity">
    <reaction evidence="6">
        <text>Na(+)(in) + 2 H(+)(out) = Na(+)(out) + 2 H(+)(in)</text>
        <dbReference type="Rhea" id="RHEA:29251"/>
        <dbReference type="ChEBI" id="CHEBI:15378"/>
        <dbReference type="ChEBI" id="CHEBI:29101"/>
    </reaction>
</comment>
<feature type="transmembrane region" description="Helical" evidence="6">
    <location>
        <begin position="226"/>
        <end position="248"/>
    </location>
</feature>
<feature type="transmembrane region" description="Helical" evidence="6">
    <location>
        <begin position="32"/>
        <end position="55"/>
    </location>
</feature>
<dbReference type="RefSeq" id="WP_283345939.1">
    <property type="nucleotide sequence ID" value="NZ_JASHIF010000020.1"/>
</dbReference>
<feature type="transmembrane region" description="Helical" evidence="6">
    <location>
        <begin position="134"/>
        <end position="156"/>
    </location>
</feature>
<evidence type="ECO:0000256" key="3">
    <source>
        <dbReference type="ARBA" id="ARBA00022692"/>
    </source>
</evidence>
<proteinExistence type="inferred from homology"/>
<dbReference type="Gene3D" id="1.20.1530.10">
    <property type="entry name" value="Na+/H+ antiporter like domain"/>
    <property type="match status" value="1"/>
</dbReference>
<feature type="transmembrane region" description="Helical" evidence="6">
    <location>
        <begin position="260"/>
        <end position="281"/>
    </location>
</feature>
<evidence type="ECO:0000256" key="1">
    <source>
        <dbReference type="ARBA" id="ARBA00004429"/>
    </source>
</evidence>
<keyword evidence="2 6" id="KW-1003">Cell membrane</keyword>
<evidence type="ECO:0000256" key="4">
    <source>
        <dbReference type="ARBA" id="ARBA00022989"/>
    </source>
</evidence>
<feature type="transmembrane region" description="Helical" evidence="6">
    <location>
        <begin position="293"/>
        <end position="317"/>
    </location>
</feature>
<feature type="transmembrane region" description="Helical" evidence="6">
    <location>
        <begin position="106"/>
        <end position="127"/>
    </location>
</feature>
<keyword evidence="5 6" id="KW-0472">Membrane</keyword>
<keyword evidence="6" id="KW-0915">Sodium</keyword>
<sequence length="407" mass="45144">MKKRIHKVLVEPIKDVSSPIVEIEQTGQLSGFLLLNALFLTLLFANIPLSGTAYIKFWSSPLIPELGHISSLDIINKGLMTLFMLEVGLDLKKEFVYGELQTYKRAHLPLIAAIGGLVVPVFIFCFFNQKQNNYTGWIIPTTTDIAFSLGILKLLGNKVPNFIKVFFVALVIIDDLLAISLLVAFYLPTVASLKIVLILLSVLALIGLKYFKTTHIFPNLLIGAFIWWNMVQAGLPPALSGIFTALSIPIHRIEELKRWLYMPVNYLIVPLFVLANVAVTINVESLEFLQESHVTGVLIGLLLGKPLGIVIATWLAVRLNIAQLPNHINWVHILGMGILAGSGVTIAIFMTEHSYLQTQIKDFIKIGVIIASLTSGILSTLIFLKTSSIANLFHWSLPRLFAKNVRS</sequence>
<feature type="transmembrane region" description="Helical" evidence="6">
    <location>
        <begin position="329"/>
        <end position="351"/>
    </location>
</feature>
<feature type="transmembrane region" description="Helical" evidence="6">
    <location>
        <begin position="162"/>
        <end position="186"/>
    </location>
</feature>
<evidence type="ECO:0000256" key="5">
    <source>
        <dbReference type="ARBA" id="ARBA00023136"/>
    </source>
</evidence>
<feature type="transmembrane region" description="Helical" evidence="6">
    <location>
        <begin position="193"/>
        <end position="211"/>
    </location>
</feature>
<evidence type="ECO:0000313" key="7">
    <source>
        <dbReference type="EMBL" id="MDI9861550.1"/>
    </source>
</evidence>
<organism evidence="7 8">
    <name type="scientific">Flectobacillus roseus</name>
    <dbReference type="NCBI Taxonomy" id="502259"/>
    <lineage>
        <taxon>Bacteria</taxon>
        <taxon>Pseudomonadati</taxon>
        <taxon>Bacteroidota</taxon>
        <taxon>Cytophagia</taxon>
        <taxon>Cytophagales</taxon>
        <taxon>Flectobacillaceae</taxon>
        <taxon>Flectobacillus</taxon>
    </lineage>
</organism>
<evidence type="ECO:0000256" key="2">
    <source>
        <dbReference type="ARBA" id="ARBA00022475"/>
    </source>
</evidence>
<keyword evidence="3 6" id="KW-0812">Transmembrane</keyword>